<accession>A0A3M2RK78</accession>
<dbReference type="OrthoDB" id="6076742at2"/>
<organism evidence="1 2">
    <name type="scientific">Marinobacter litoralis</name>
    <dbReference type="NCBI Taxonomy" id="187981"/>
    <lineage>
        <taxon>Bacteria</taxon>
        <taxon>Pseudomonadati</taxon>
        <taxon>Pseudomonadota</taxon>
        <taxon>Gammaproteobacteria</taxon>
        <taxon>Pseudomonadales</taxon>
        <taxon>Marinobacteraceae</taxon>
        <taxon>Marinobacter</taxon>
    </lineage>
</organism>
<dbReference type="AlphaFoldDB" id="A0A3M2RK78"/>
<dbReference type="Proteomes" id="UP000265903">
    <property type="component" value="Unassembled WGS sequence"/>
</dbReference>
<evidence type="ECO:0000313" key="2">
    <source>
        <dbReference type="Proteomes" id="UP000265903"/>
    </source>
</evidence>
<name>A0A3M2RK78_9GAMM</name>
<evidence type="ECO:0000313" key="1">
    <source>
        <dbReference type="EMBL" id="RMJ05622.1"/>
    </source>
</evidence>
<comment type="caution">
    <text evidence="1">The sequence shown here is derived from an EMBL/GenBank/DDBJ whole genome shotgun (WGS) entry which is preliminary data.</text>
</comment>
<gene>
    <name evidence="1" type="ORF">DOQ08_00292</name>
</gene>
<dbReference type="EMBL" id="QMDL01000001">
    <property type="protein sequence ID" value="RMJ05622.1"/>
    <property type="molecule type" value="Genomic_DNA"/>
</dbReference>
<reference evidence="1 2" key="1">
    <citation type="submission" date="2018-08" db="EMBL/GenBank/DDBJ databases">
        <title>Whole Genome Sequence of the Moderate Halophilic Marine Bacterium Marinobacter litoralis Sw-45.</title>
        <authorList>
            <person name="Musa H."/>
        </authorList>
    </citation>
    <scope>NUCLEOTIDE SEQUENCE [LARGE SCALE GENOMIC DNA]</scope>
    <source>
        <strain evidence="1 2">Sw-45</strain>
    </source>
</reference>
<protein>
    <submittedName>
        <fullName evidence="1">Uncharacterized protein</fullName>
    </submittedName>
</protein>
<sequence length="598" mass="62277">MIDTKRQKGVLIFLMPFLLVAIAVVATLAMDAARLYSVKGDMQAVVNAAATAAADEAMACGVGDVSLMRARALTAAKQAGFDGDSSELEVIVGLLETGDSTTGELQFKATPPNQSNAAVVRYTRKERVSWLLPETFFEPVEISVNAAARKELYATLSANSSTVKVTNGLLGNLLGGVLGQSNYSLDPTSLASLESTLLGVGDLLSNLGVNNVTALLDRPLIEVLDAVVDVVGGVTSPVGALVDDLTEASGLSGLKLSSVLEVKGDKEAARSAEFPLYDFIMSVVLNSAHQLGKTTGTGLLGLNIDTSTSPVLKPLLDNGLLGDLDLSLKLGVDNPAPVVIGPARQGSDNEWMTELHSSDVSLEALVDLELSIGFIGDLISGLTLGLAKVELLDSIRVPLAVKVGGGRAEFVGAGCARGSSNDIDIEVLAHPSVASIDTGTIQPDGEVAREPIHATLLKLALLGQPLLNLCVDADLGVNIPVAEQTHTLTGVPLYCPEGQCAKKLANSQPTWIQGLDLDIENLALDCGEPSALSILNPIIDLLEPVVEVLVNLVTTVLLQGIVSPLLMVLGVDLSGLEITMTGADQLSTQLIENVKLQN</sequence>
<dbReference type="RefSeq" id="WP_114333128.1">
    <property type="nucleotide sequence ID" value="NZ_QMDL01000001.1"/>
</dbReference>
<proteinExistence type="predicted"/>
<keyword evidence="2" id="KW-1185">Reference proteome</keyword>